<evidence type="ECO:0000313" key="3">
    <source>
        <dbReference type="Proteomes" id="UP000562929"/>
    </source>
</evidence>
<comment type="caution">
    <text evidence="2">The sequence shown here is derived from an EMBL/GenBank/DDBJ whole genome shotgun (WGS) entry which is preliminary data.</text>
</comment>
<feature type="signal peptide" evidence="1">
    <location>
        <begin position="1"/>
        <end position="18"/>
    </location>
</feature>
<dbReference type="AlphaFoldDB" id="A0A8H4VGB0"/>
<evidence type="ECO:0000313" key="2">
    <source>
        <dbReference type="EMBL" id="KAF4594838.1"/>
    </source>
</evidence>
<feature type="chain" id="PRO_5034395856" evidence="1">
    <location>
        <begin position="19"/>
        <end position="86"/>
    </location>
</feature>
<dbReference type="Proteomes" id="UP000562929">
    <property type="component" value="Unassembled WGS sequence"/>
</dbReference>
<organism evidence="2 3">
    <name type="scientific">Ophiocordyceps camponoti-floridani</name>
    <dbReference type="NCBI Taxonomy" id="2030778"/>
    <lineage>
        <taxon>Eukaryota</taxon>
        <taxon>Fungi</taxon>
        <taxon>Dikarya</taxon>
        <taxon>Ascomycota</taxon>
        <taxon>Pezizomycotina</taxon>
        <taxon>Sordariomycetes</taxon>
        <taxon>Hypocreomycetidae</taxon>
        <taxon>Hypocreales</taxon>
        <taxon>Ophiocordycipitaceae</taxon>
        <taxon>Ophiocordyceps</taxon>
    </lineage>
</organism>
<keyword evidence="1" id="KW-0732">Signal</keyword>
<protein>
    <submittedName>
        <fullName evidence="2">Uncharacterized protein</fullName>
    </submittedName>
</protein>
<keyword evidence="3" id="KW-1185">Reference proteome</keyword>
<evidence type="ECO:0000256" key="1">
    <source>
        <dbReference type="SAM" id="SignalP"/>
    </source>
</evidence>
<sequence length="86" mass="9132">MWRLVAVLVPALIHNAGAVTNPRDCPTVTSTVSVCPSCLPMGCVIPTVVPCHPDCPKPVPTMMTRFPCGERCPGACSKSYSFMPCP</sequence>
<reference evidence="2 3" key="1">
    <citation type="journal article" date="2020" name="G3 (Bethesda)">
        <title>Genetic Underpinnings of Host Manipulation by Ophiocordyceps as Revealed by Comparative Transcriptomics.</title>
        <authorList>
            <person name="Will I."/>
            <person name="Das B."/>
            <person name="Trinh T."/>
            <person name="Brachmann A."/>
            <person name="Ohm R.A."/>
            <person name="de Bekker C."/>
        </authorList>
    </citation>
    <scope>NUCLEOTIDE SEQUENCE [LARGE SCALE GENOMIC DNA]</scope>
    <source>
        <strain evidence="2 3">EC05</strain>
    </source>
</reference>
<name>A0A8H4VGB0_9HYPO</name>
<proteinExistence type="predicted"/>
<gene>
    <name evidence="2" type="ORF">GQ602_000451</name>
</gene>
<dbReference type="EMBL" id="JAACLJ010000001">
    <property type="protein sequence ID" value="KAF4594838.1"/>
    <property type="molecule type" value="Genomic_DNA"/>
</dbReference>
<accession>A0A8H4VGB0</accession>
<dbReference type="OrthoDB" id="4578803at2759"/>